<feature type="transmembrane region" description="Helical" evidence="1">
    <location>
        <begin position="97"/>
        <end position="122"/>
    </location>
</feature>
<organism evidence="3 4">
    <name type="scientific">Kineothrix alysoides</name>
    <dbReference type="NCBI Taxonomy" id="1469948"/>
    <lineage>
        <taxon>Bacteria</taxon>
        <taxon>Bacillati</taxon>
        <taxon>Bacillota</taxon>
        <taxon>Clostridia</taxon>
        <taxon>Lachnospirales</taxon>
        <taxon>Lachnospiraceae</taxon>
        <taxon>Kineothrix</taxon>
    </lineage>
</organism>
<dbReference type="InterPro" id="IPR038548">
    <property type="entry name" value="SporV_AA_N_sf"/>
</dbReference>
<evidence type="ECO:0000313" key="3">
    <source>
        <dbReference type="EMBL" id="TCL60479.1"/>
    </source>
</evidence>
<feature type="domain" description="Stage V sporulation protein AA" evidence="2">
    <location>
        <begin position="4"/>
        <end position="87"/>
    </location>
</feature>
<proteinExistence type="predicted"/>
<evidence type="ECO:0000256" key="1">
    <source>
        <dbReference type="SAM" id="Phobius"/>
    </source>
</evidence>
<dbReference type="InterPro" id="IPR021997">
    <property type="entry name" value="SporV_AA"/>
</dbReference>
<keyword evidence="4" id="KW-1185">Reference proteome</keyword>
<dbReference type="Pfam" id="PF12164">
    <property type="entry name" value="SporV_AA"/>
    <property type="match status" value="1"/>
</dbReference>
<protein>
    <submittedName>
        <fullName evidence="3">Stage V sporulation protein AA</fullName>
    </submittedName>
</protein>
<reference evidence="3 4" key="1">
    <citation type="submission" date="2019-03" db="EMBL/GenBank/DDBJ databases">
        <title>Genomic Encyclopedia of Type Strains, Phase IV (KMG-IV): sequencing the most valuable type-strain genomes for metagenomic binning, comparative biology and taxonomic classification.</title>
        <authorList>
            <person name="Goeker M."/>
        </authorList>
    </citation>
    <scope>NUCLEOTIDE SEQUENCE [LARGE SCALE GENOMIC DNA]</scope>
    <source>
        <strain evidence="3 4">DSM 100556</strain>
    </source>
</reference>
<keyword evidence="1" id="KW-1133">Transmembrane helix</keyword>
<name>A0A4R1R4T7_9FIRM</name>
<evidence type="ECO:0000259" key="2">
    <source>
        <dbReference type="Pfam" id="PF12164"/>
    </source>
</evidence>
<dbReference type="STRING" id="1469948.GCA_000732725_00212"/>
<sequence length="209" mass="23390">MSGETLYLKAELCTEVTVDDVFLKDVAKVYCADPHVTAKVKAIKIHRFREKEQTRQVFSILKLIEMIQQACPNVSVENVGEMDVLVKRVNVNKNEGFIVILKIIFVAGISFFGTAFTIMAFHNDIGINKVFGKVYELVMGQAAANYTILELAYSIGLALGIIVFFNHIGGRRITKDPTPIEVEMRIYEKDVNNALIETADREGKTIDVS</sequence>
<evidence type="ECO:0000313" key="4">
    <source>
        <dbReference type="Proteomes" id="UP000295718"/>
    </source>
</evidence>
<comment type="caution">
    <text evidence="3">The sequence shown here is derived from an EMBL/GenBank/DDBJ whole genome shotgun (WGS) entry which is preliminary data.</text>
</comment>
<dbReference type="EMBL" id="SLUO01000002">
    <property type="protein sequence ID" value="TCL60479.1"/>
    <property type="molecule type" value="Genomic_DNA"/>
</dbReference>
<feature type="transmembrane region" description="Helical" evidence="1">
    <location>
        <begin position="142"/>
        <end position="165"/>
    </location>
</feature>
<keyword evidence="1" id="KW-0812">Transmembrane</keyword>
<keyword evidence="1" id="KW-0472">Membrane</keyword>
<gene>
    <name evidence="3" type="ORF">EDD76_102176</name>
</gene>
<accession>A0A4R1R4T7</accession>
<dbReference type="AlphaFoldDB" id="A0A4R1R4T7"/>
<dbReference type="Gene3D" id="2.60.480.10">
    <property type="entry name" value="eubacterium ventriosum atcc domain"/>
    <property type="match status" value="1"/>
</dbReference>
<dbReference type="Proteomes" id="UP000295718">
    <property type="component" value="Unassembled WGS sequence"/>
</dbReference>